<name>A0ABM8M5W3_9GAMM</name>
<organism evidence="2 3">
    <name type="scientific">Bathymodiolus thermophilus thioautotrophic gill symbiont</name>
    <dbReference type="NCBI Taxonomy" id="2360"/>
    <lineage>
        <taxon>Bacteria</taxon>
        <taxon>Pseudomonadati</taxon>
        <taxon>Pseudomonadota</taxon>
        <taxon>Gammaproteobacteria</taxon>
        <taxon>sulfur-oxidizing symbionts</taxon>
    </lineage>
</organism>
<proteinExistence type="predicted"/>
<gene>
    <name evidence="2" type="ORF">AZO1586I_458</name>
</gene>
<dbReference type="EMBL" id="CAHJWF010000127">
    <property type="protein sequence ID" value="CAB5499242.1"/>
    <property type="molecule type" value="Genomic_DNA"/>
</dbReference>
<dbReference type="Proteomes" id="UP000626656">
    <property type="component" value="Unassembled WGS sequence"/>
</dbReference>
<keyword evidence="1" id="KW-0472">Membrane</keyword>
<sequence>MKMVSIDKGKLESISCDIGVIFTSSGVIGFFFNFSPSASIFAVIIGFFLILFGIKEDRDGTRN</sequence>
<keyword evidence="1" id="KW-0812">Transmembrane</keyword>
<reference evidence="2 3" key="1">
    <citation type="submission" date="2020-05" db="EMBL/GenBank/DDBJ databases">
        <authorList>
            <person name="Petersen J."/>
            <person name="Sayavedra L."/>
        </authorList>
    </citation>
    <scope>NUCLEOTIDE SEQUENCE [LARGE SCALE GENOMIC DNA]</scope>
    <source>
        <strain evidence="2">B azoricus SOX ET2 1586I</strain>
    </source>
</reference>
<protein>
    <submittedName>
        <fullName evidence="2">Uncharacterized protein</fullName>
    </submittedName>
</protein>
<keyword evidence="3" id="KW-1185">Reference proteome</keyword>
<feature type="transmembrane region" description="Helical" evidence="1">
    <location>
        <begin position="38"/>
        <end position="54"/>
    </location>
</feature>
<evidence type="ECO:0000313" key="3">
    <source>
        <dbReference type="Proteomes" id="UP000626656"/>
    </source>
</evidence>
<evidence type="ECO:0000256" key="1">
    <source>
        <dbReference type="SAM" id="Phobius"/>
    </source>
</evidence>
<accession>A0ABM8M5W3</accession>
<feature type="transmembrane region" description="Helical" evidence="1">
    <location>
        <begin position="12"/>
        <end position="32"/>
    </location>
</feature>
<evidence type="ECO:0000313" key="2">
    <source>
        <dbReference type="EMBL" id="CAB5499242.1"/>
    </source>
</evidence>
<comment type="caution">
    <text evidence="2">The sequence shown here is derived from an EMBL/GenBank/DDBJ whole genome shotgun (WGS) entry which is preliminary data.</text>
</comment>
<keyword evidence="1" id="KW-1133">Transmembrane helix</keyword>